<dbReference type="EMBL" id="JBKBDD010000003">
    <property type="protein sequence ID" value="MFN6543403.1"/>
    <property type="molecule type" value="Genomic_DNA"/>
</dbReference>
<evidence type="ECO:0000313" key="2">
    <source>
        <dbReference type="EMBL" id="MFN6543403.1"/>
    </source>
</evidence>
<sequence>MTLTTGLWSTSTAMLPRSPEHEAMHRCATWCRSLDPVELALPARALRDNNVAKWARDHGLIVEVRSSGDLATAIGTGIHPMRLVVHADGFSADELVFCSANLGVGRVVANSVEQVHLLVSCAVRHRRQRVVLGASAVDAVAAVLNGPRLDLVGLYREIDSGKDCFTGFPEMVGDLIAEMADVRRRHAVVLTRVWIGGGGFDFSTGPEDLSELGQAVEMTLDDACATLSFPRPVVVVSA</sequence>
<feature type="domain" description="Orn/DAP/Arg decarboxylase 2 N-terminal" evidence="1">
    <location>
        <begin position="24"/>
        <end position="124"/>
    </location>
</feature>
<accession>A0ABW9L857</accession>
<dbReference type="RefSeq" id="WP_409543031.1">
    <property type="nucleotide sequence ID" value="NZ_JBKBDD010000003.1"/>
</dbReference>
<keyword evidence="3" id="KW-1185">Reference proteome</keyword>
<dbReference type="Pfam" id="PF02784">
    <property type="entry name" value="Orn_Arg_deC_N"/>
    <property type="match status" value="1"/>
</dbReference>
<evidence type="ECO:0000259" key="1">
    <source>
        <dbReference type="Pfam" id="PF02784"/>
    </source>
</evidence>
<gene>
    <name evidence="2" type="ORF">ACK4CT_09440</name>
</gene>
<name>A0ABW9L857_9MYCO</name>
<comment type="caution">
    <text evidence="2">The sequence shown here is derived from an EMBL/GenBank/DDBJ whole genome shotgun (WGS) entry which is preliminary data.</text>
</comment>
<dbReference type="Gene3D" id="3.20.20.10">
    <property type="entry name" value="Alanine racemase"/>
    <property type="match status" value="2"/>
</dbReference>
<dbReference type="Proteomes" id="UP001635816">
    <property type="component" value="Unassembled WGS sequence"/>
</dbReference>
<reference evidence="2 3" key="1">
    <citation type="submission" date="2024-12" db="EMBL/GenBank/DDBJ databases">
        <title>The coexistence of Mycolicibacterium septicum and Mycolicibacterium nivoides in clinical samples.</title>
        <authorList>
            <person name="Wang C."/>
            <person name="Feng Y."/>
            <person name="Zong Z."/>
        </authorList>
    </citation>
    <scope>NUCLEOTIDE SEQUENCE [LARGE SCALE GENOMIC DNA]</scope>
    <source>
        <strain evidence="2 3">120309</strain>
    </source>
</reference>
<dbReference type="SUPFAM" id="SSF51419">
    <property type="entry name" value="PLP-binding barrel"/>
    <property type="match status" value="1"/>
</dbReference>
<evidence type="ECO:0000313" key="3">
    <source>
        <dbReference type="Proteomes" id="UP001635816"/>
    </source>
</evidence>
<protein>
    <submittedName>
        <fullName evidence="2">LysA protein</fullName>
    </submittedName>
</protein>
<dbReference type="InterPro" id="IPR022644">
    <property type="entry name" value="De-COase2_N"/>
</dbReference>
<dbReference type="InterPro" id="IPR029066">
    <property type="entry name" value="PLP-binding_barrel"/>
</dbReference>
<proteinExistence type="predicted"/>
<organism evidence="2 3">
    <name type="scientific">Mycolicibacterium nivoides</name>
    <dbReference type="NCBI Taxonomy" id="2487344"/>
    <lineage>
        <taxon>Bacteria</taxon>
        <taxon>Bacillati</taxon>
        <taxon>Actinomycetota</taxon>
        <taxon>Actinomycetes</taxon>
        <taxon>Mycobacteriales</taxon>
        <taxon>Mycobacteriaceae</taxon>
        <taxon>Mycolicibacterium</taxon>
    </lineage>
</organism>